<sequence>MRTKLTYTREELLALGNAQHTPPAGLPRIRNIYNPTLFRPGAFACAPAKPLDFHHDAGPGDTAPMICIS</sequence>
<dbReference type="PATRIC" id="fig|451.8.peg.1323"/>
<evidence type="ECO:0000313" key="2">
    <source>
        <dbReference type="EMBL" id="SCY34342.1"/>
    </source>
</evidence>
<name>A0A098GFK8_LEGMI</name>
<evidence type="ECO:0000313" key="4">
    <source>
        <dbReference type="Proteomes" id="UP000182998"/>
    </source>
</evidence>
<dbReference type="EMBL" id="FMVN01000006">
    <property type="protein sequence ID" value="SCY34342.1"/>
    <property type="molecule type" value="Genomic_DNA"/>
</dbReference>
<dbReference type="OrthoDB" id="9926210at2"/>
<proteinExistence type="predicted"/>
<gene>
    <name evidence="1" type="ORF">LMI_1982</name>
    <name evidence="2" type="ORF">SAMN02982997_01479</name>
</gene>
<dbReference type="STRING" id="451.B6N58_06130"/>
<reference evidence="2 4" key="3">
    <citation type="submission" date="2016-10" db="EMBL/GenBank/DDBJ databases">
        <authorList>
            <person name="Varghese N."/>
            <person name="Submissions S."/>
        </authorList>
    </citation>
    <scope>NUCLEOTIDE SEQUENCE [LARGE SCALE GENOMIC DNA]</scope>
    <source>
        <strain evidence="2 4">ATCC 33218</strain>
    </source>
</reference>
<dbReference type="KEGG" id="tmc:LMI_1982"/>
<keyword evidence="4" id="KW-1185">Reference proteome</keyword>
<dbReference type="HOGENOM" id="CLU_2774523_0_0_6"/>
<reference evidence="3" key="2">
    <citation type="submission" date="2014-09" db="EMBL/GenBank/DDBJ databases">
        <authorList>
            <person name="Gomez-Valero L."/>
        </authorList>
    </citation>
    <scope>NUCLEOTIDE SEQUENCE [LARGE SCALE GENOMIC DNA]</scope>
    <source>
        <strain evidence="3">ATCC33218</strain>
    </source>
</reference>
<dbReference type="AlphaFoldDB" id="A0A098GFK8"/>
<organism evidence="1 3">
    <name type="scientific">Legionella micdadei</name>
    <name type="common">Tatlockia micdadei</name>
    <dbReference type="NCBI Taxonomy" id="451"/>
    <lineage>
        <taxon>Bacteria</taxon>
        <taxon>Pseudomonadati</taxon>
        <taxon>Pseudomonadota</taxon>
        <taxon>Gammaproteobacteria</taxon>
        <taxon>Legionellales</taxon>
        <taxon>Legionellaceae</taxon>
        <taxon>Legionella</taxon>
    </lineage>
</organism>
<dbReference type="EMBL" id="LN614830">
    <property type="protein sequence ID" value="CEG61269.1"/>
    <property type="molecule type" value="Genomic_DNA"/>
</dbReference>
<reference evidence="1" key="1">
    <citation type="submission" date="2014-09" db="EMBL/GenBank/DDBJ databases">
        <authorList>
            <person name="GOMEZ-VALERO Laura"/>
        </authorList>
    </citation>
    <scope>NUCLEOTIDE SEQUENCE</scope>
    <source>
        <strain evidence="1">ATCC33218</strain>
    </source>
</reference>
<dbReference type="Proteomes" id="UP000182998">
    <property type="component" value="Unassembled WGS sequence"/>
</dbReference>
<dbReference type="RefSeq" id="WP_045099542.1">
    <property type="nucleotide sequence ID" value="NZ_CP020614.1"/>
</dbReference>
<accession>A0A098GFK8</accession>
<dbReference type="Proteomes" id="UP000032414">
    <property type="component" value="Chromosome I"/>
</dbReference>
<evidence type="ECO:0000313" key="3">
    <source>
        <dbReference type="Proteomes" id="UP000032414"/>
    </source>
</evidence>
<evidence type="ECO:0000313" key="1">
    <source>
        <dbReference type="EMBL" id="CEG61269.1"/>
    </source>
</evidence>
<protein>
    <submittedName>
        <fullName evidence="1">Uncharacterized protein</fullName>
    </submittedName>
</protein>